<dbReference type="PROSITE" id="PS50234">
    <property type="entry name" value="VWFA"/>
    <property type="match status" value="1"/>
</dbReference>
<dbReference type="SMART" id="SM00317">
    <property type="entry name" value="SET"/>
    <property type="match status" value="1"/>
</dbReference>
<dbReference type="Gene3D" id="1.25.40.10">
    <property type="entry name" value="Tetratricopeptide repeat domain"/>
    <property type="match status" value="1"/>
</dbReference>
<evidence type="ECO:0000259" key="2">
    <source>
        <dbReference type="PROSITE" id="PS50280"/>
    </source>
</evidence>
<dbReference type="InterPro" id="IPR036465">
    <property type="entry name" value="vWFA_dom_sf"/>
</dbReference>
<dbReference type="InterPro" id="IPR011990">
    <property type="entry name" value="TPR-like_helical_dom_sf"/>
</dbReference>
<accession>A0ABR3A6L4</accession>
<dbReference type="Gene3D" id="3.40.50.410">
    <property type="entry name" value="von Willebrand factor, type A domain"/>
    <property type="match status" value="1"/>
</dbReference>
<dbReference type="Pfam" id="PF00856">
    <property type="entry name" value="SET"/>
    <property type="match status" value="1"/>
</dbReference>
<proteinExistence type="predicted"/>
<dbReference type="SMART" id="SM00327">
    <property type="entry name" value="VWA"/>
    <property type="match status" value="1"/>
</dbReference>
<dbReference type="InterPro" id="IPR001214">
    <property type="entry name" value="SET_dom"/>
</dbReference>
<dbReference type="EMBL" id="JBBXMP010000015">
    <property type="protein sequence ID" value="KAL0069022.1"/>
    <property type="molecule type" value="Genomic_DNA"/>
</dbReference>
<feature type="domain" description="VWFA" evidence="1">
    <location>
        <begin position="542"/>
        <end position="731"/>
    </location>
</feature>
<keyword evidence="4" id="KW-1185">Reference proteome</keyword>
<dbReference type="PANTHER" id="PTHR34706">
    <property type="entry name" value="SLR1338 PROTEIN"/>
    <property type="match status" value="1"/>
</dbReference>
<dbReference type="PANTHER" id="PTHR34706:SF1">
    <property type="entry name" value="VWFA DOMAIN-CONTAINING PROTEIN"/>
    <property type="match status" value="1"/>
</dbReference>
<dbReference type="SUPFAM" id="SSF53300">
    <property type="entry name" value="vWA-like"/>
    <property type="match status" value="1"/>
</dbReference>
<protein>
    <recommendedName>
        <fullName evidence="5">SET domain-containing protein</fullName>
    </recommendedName>
</protein>
<dbReference type="InterPro" id="IPR046341">
    <property type="entry name" value="SET_dom_sf"/>
</dbReference>
<name>A0ABR3A6L4_9AGAR</name>
<comment type="caution">
    <text evidence="3">The sequence shown here is derived from an EMBL/GenBank/DDBJ whole genome shotgun (WGS) entry which is preliminary data.</text>
</comment>
<evidence type="ECO:0000313" key="4">
    <source>
        <dbReference type="Proteomes" id="UP001437256"/>
    </source>
</evidence>
<dbReference type="PROSITE" id="PS50280">
    <property type="entry name" value="SET"/>
    <property type="match status" value="1"/>
</dbReference>
<dbReference type="SUPFAM" id="SSF82199">
    <property type="entry name" value="SET domain"/>
    <property type="match status" value="1"/>
</dbReference>
<feature type="domain" description="SET" evidence="2">
    <location>
        <begin position="31"/>
        <end position="213"/>
    </location>
</feature>
<evidence type="ECO:0000313" key="3">
    <source>
        <dbReference type="EMBL" id="KAL0069022.1"/>
    </source>
</evidence>
<gene>
    <name evidence="3" type="ORF">AAF712_004016</name>
</gene>
<dbReference type="InterPro" id="IPR002035">
    <property type="entry name" value="VWF_A"/>
</dbReference>
<sequence>MHIQYRIDISIAVVQLAQHKKKIRVVCAGVRSVGSSDTATPNAKQPTGRSINSNVLPCKDGFRQLKARQKKGRDSVWAKEIDSMQSHRIVVTKGDQIDTKHIEDQTQLAHSLVQFLGVAAPQELAEQFGINSAGELVDIISKFTTNTFTLSDPSLTPIGACVSPVAALLNHSCDPNVVAVFPGNDSNKKGQPLLEIVAIRDIKPGEQLLTAYVDTTLPTSLRRKALKGTYFFTCHCHLCDRPQGVDPRESLWCLRKCGGVCPLPVNDLELDAQVSTSCKTCKTAVPTPALEEVLDAVRIGKEGLEKAESLQFIEPARARKLTSNLIPLLTSAGLSHSTYPLLALTRLNQALLIDELSGVIPTTITTPRVEDGEEVLISPDAQLSAKERQEHLDECIQNGSRVVTGLSALLVPGHPMIGIALTELGKLLAVDEVHPAVHSETGGSNSASANSNVFPPSGPARVKQAYEMLMRARASLQIGFGTRNEGGKVGRQVRENLVRLEKEIEVWTSGVKNVLADKRDSMGIFGTSSENKLLLQELAKYDTVIILDDSGSMSGGNWKQAGKALAKLASEAAKHDEDGIEIQFLNNPRCFGGLRTPEQIKNVFKEVQPSATTPLGGKLRNVLTRYIAKYEEQKDQSKPVNFIVITDGAPNDEGPEDQAAVVLVEFARRLDDMNARLTQVGIQFIQIGSDTGAAEFLRTLDDDLKHRYGIRDMVDTTLSEPGESLDVVKALLGAINRRIDNNVSVPKPTLGERIREKFMT</sequence>
<dbReference type="Gene3D" id="2.170.270.10">
    <property type="entry name" value="SET domain"/>
    <property type="match status" value="1"/>
</dbReference>
<evidence type="ECO:0008006" key="5">
    <source>
        <dbReference type="Google" id="ProtNLM"/>
    </source>
</evidence>
<dbReference type="Pfam" id="PF00092">
    <property type="entry name" value="VWA"/>
    <property type="match status" value="1"/>
</dbReference>
<evidence type="ECO:0000259" key="1">
    <source>
        <dbReference type="PROSITE" id="PS50234"/>
    </source>
</evidence>
<dbReference type="Proteomes" id="UP001437256">
    <property type="component" value="Unassembled WGS sequence"/>
</dbReference>
<organism evidence="3 4">
    <name type="scientific">Marasmius tenuissimus</name>
    <dbReference type="NCBI Taxonomy" id="585030"/>
    <lineage>
        <taxon>Eukaryota</taxon>
        <taxon>Fungi</taxon>
        <taxon>Dikarya</taxon>
        <taxon>Basidiomycota</taxon>
        <taxon>Agaricomycotina</taxon>
        <taxon>Agaricomycetes</taxon>
        <taxon>Agaricomycetidae</taxon>
        <taxon>Agaricales</taxon>
        <taxon>Marasmiineae</taxon>
        <taxon>Marasmiaceae</taxon>
        <taxon>Marasmius</taxon>
    </lineage>
</organism>
<reference evidence="3 4" key="1">
    <citation type="submission" date="2024-05" db="EMBL/GenBank/DDBJ databases">
        <title>A draft genome resource for the thread blight pathogen Marasmius tenuissimus strain MS-2.</title>
        <authorList>
            <person name="Yulfo-Soto G.E."/>
            <person name="Baruah I.K."/>
            <person name="Amoako-Attah I."/>
            <person name="Bukari Y."/>
            <person name="Meinhardt L.W."/>
            <person name="Bailey B.A."/>
            <person name="Cohen S.P."/>
        </authorList>
    </citation>
    <scope>NUCLEOTIDE SEQUENCE [LARGE SCALE GENOMIC DNA]</scope>
    <source>
        <strain evidence="3 4">MS-2</strain>
    </source>
</reference>